<protein>
    <recommendedName>
        <fullName evidence="3">Phage tail protein</fullName>
    </recommendedName>
</protein>
<accession>A0ABW1S855</accession>
<gene>
    <name evidence="1" type="ORF">ACFQDM_06910</name>
</gene>
<evidence type="ECO:0008006" key="3">
    <source>
        <dbReference type="Google" id="ProtNLM"/>
    </source>
</evidence>
<evidence type="ECO:0000313" key="1">
    <source>
        <dbReference type="EMBL" id="MFC6197800.1"/>
    </source>
</evidence>
<dbReference type="Proteomes" id="UP001596303">
    <property type="component" value="Unassembled WGS sequence"/>
</dbReference>
<proteinExistence type="predicted"/>
<comment type="caution">
    <text evidence="1">The sequence shown here is derived from an EMBL/GenBank/DDBJ whole genome shotgun (WGS) entry which is preliminary data.</text>
</comment>
<dbReference type="EMBL" id="JBHSSW010000008">
    <property type="protein sequence ID" value="MFC6197800.1"/>
    <property type="molecule type" value="Genomic_DNA"/>
</dbReference>
<sequence length="176" mass="19694">MTIGIPVEFSKRALYIGDGGDPEDFVRPCGITSVSTRLSVQTRRVTTPNYDFPNSRPMKTEIREVGRAYALQFSGLLLEQDLATWTSWYRNGGSRNVRWSEMMGHHVTGASFELPGLLTDFETTGEFKNYWRISGGIELSGLPVWQTYDELYGDLIALYGDDLSAILQALENAING</sequence>
<reference evidence="2" key="1">
    <citation type="journal article" date="2019" name="Int. J. Syst. Evol. Microbiol.">
        <title>The Global Catalogue of Microorganisms (GCM) 10K type strain sequencing project: providing services to taxonomists for standard genome sequencing and annotation.</title>
        <authorList>
            <consortium name="The Broad Institute Genomics Platform"/>
            <consortium name="The Broad Institute Genome Sequencing Center for Infectious Disease"/>
            <person name="Wu L."/>
            <person name="Ma J."/>
        </authorList>
    </citation>
    <scope>NUCLEOTIDE SEQUENCE [LARGE SCALE GENOMIC DNA]</scope>
    <source>
        <strain evidence="2">CGMCC-1.15741</strain>
    </source>
</reference>
<organism evidence="1 2">
    <name type="scientific">Ponticaulis profundi</name>
    <dbReference type="NCBI Taxonomy" id="2665222"/>
    <lineage>
        <taxon>Bacteria</taxon>
        <taxon>Pseudomonadati</taxon>
        <taxon>Pseudomonadota</taxon>
        <taxon>Alphaproteobacteria</taxon>
        <taxon>Hyphomonadales</taxon>
        <taxon>Hyphomonadaceae</taxon>
        <taxon>Ponticaulis</taxon>
    </lineage>
</organism>
<evidence type="ECO:0000313" key="2">
    <source>
        <dbReference type="Proteomes" id="UP001596303"/>
    </source>
</evidence>
<name>A0ABW1S855_9PROT</name>
<dbReference type="RefSeq" id="WP_377377224.1">
    <property type="nucleotide sequence ID" value="NZ_JBHSSW010000008.1"/>
</dbReference>
<keyword evidence="2" id="KW-1185">Reference proteome</keyword>